<evidence type="ECO:0000256" key="1">
    <source>
        <dbReference type="ARBA" id="ARBA00004245"/>
    </source>
</evidence>
<dbReference type="GO" id="GO:0004672">
    <property type="term" value="F:protein kinase activity"/>
    <property type="evidence" value="ECO:0007669"/>
    <property type="project" value="InterPro"/>
</dbReference>
<dbReference type="Pfam" id="PF00022">
    <property type="entry name" value="Actin"/>
    <property type="match status" value="1"/>
</dbReference>
<feature type="region of interest" description="Disordered" evidence="10">
    <location>
        <begin position="324"/>
        <end position="465"/>
    </location>
</feature>
<evidence type="ECO:0000256" key="6">
    <source>
        <dbReference type="ARBA" id="ARBA00022840"/>
    </source>
</evidence>
<dbReference type="PROSITE" id="PS50011">
    <property type="entry name" value="PROTEIN_KINASE_DOM"/>
    <property type="match status" value="1"/>
</dbReference>
<dbReference type="GO" id="GO:0016787">
    <property type="term" value="F:hydrolase activity"/>
    <property type="evidence" value="ECO:0007669"/>
    <property type="project" value="UniProtKB-KW"/>
</dbReference>
<dbReference type="PRINTS" id="PR00190">
    <property type="entry name" value="ACTIN"/>
</dbReference>
<evidence type="ECO:0000256" key="9">
    <source>
        <dbReference type="RuleBase" id="RU000487"/>
    </source>
</evidence>
<feature type="region of interest" description="Disordered" evidence="10">
    <location>
        <begin position="272"/>
        <end position="303"/>
    </location>
</feature>
<dbReference type="Gene3D" id="3.90.640.10">
    <property type="entry name" value="Actin, Chain A, domain 4"/>
    <property type="match status" value="1"/>
</dbReference>
<dbReference type="GO" id="GO:0005524">
    <property type="term" value="F:ATP binding"/>
    <property type="evidence" value="ECO:0007669"/>
    <property type="project" value="UniProtKB-KW"/>
</dbReference>
<accession>A0A9W7G476</accession>
<name>A0A9W7G476_9STRA</name>
<dbReference type="InterPro" id="IPR004001">
    <property type="entry name" value="Actin_CS"/>
</dbReference>
<dbReference type="PROSITE" id="PS00432">
    <property type="entry name" value="ACTINS_2"/>
    <property type="match status" value="1"/>
</dbReference>
<dbReference type="Pfam" id="PF07714">
    <property type="entry name" value="PK_Tyr_Ser-Thr"/>
    <property type="match status" value="2"/>
</dbReference>
<dbReference type="AlphaFoldDB" id="A0A9W7G476"/>
<protein>
    <recommendedName>
        <fullName evidence="11">Protein kinase domain-containing protein</fullName>
    </recommendedName>
</protein>
<dbReference type="InterPro" id="IPR001245">
    <property type="entry name" value="Ser-Thr/Tyr_kinase_cat_dom"/>
</dbReference>
<comment type="caution">
    <text evidence="12">The sequence shown here is derived from an EMBL/GenBank/DDBJ whole genome shotgun (WGS) entry which is preliminary data.</text>
</comment>
<gene>
    <name evidence="12" type="ORF">TrRE_jg9234</name>
</gene>
<evidence type="ECO:0000256" key="2">
    <source>
        <dbReference type="ARBA" id="ARBA00006752"/>
    </source>
</evidence>
<dbReference type="InterPro" id="IPR004000">
    <property type="entry name" value="Actin"/>
</dbReference>
<keyword evidence="6" id="KW-0067">ATP-binding</keyword>
<feature type="compositionally biased region" description="Basic and acidic residues" evidence="10">
    <location>
        <begin position="332"/>
        <end position="451"/>
    </location>
</feature>
<dbReference type="FunFam" id="3.90.640.10:FF:000007">
    <property type="entry name" value="Actin like 7B"/>
    <property type="match status" value="1"/>
</dbReference>
<dbReference type="InterPro" id="IPR011009">
    <property type="entry name" value="Kinase-like_dom_sf"/>
</dbReference>
<dbReference type="GO" id="GO:0005856">
    <property type="term" value="C:cytoskeleton"/>
    <property type="evidence" value="ECO:0007669"/>
    <property type="project" value="UniProtKB-SubCell"/>
</dbReference>
<comment type="similarity">
    <text evidence="2 9">Belongs to the actin family.</text>
</comment>
<organism evidence="12 13">
    <name type="scientific">Triparma retinervis</name>
    <dbReference type="NCBI Taxonomy" id="2557542"/>
    <lineage>
        <taxon>Eukaryota</taxon>
        <taxon>Sar</taxon>
        <taxon>Stramenopiles</taxon>
        <taxon>Ochrophyta</taxon>
        <taxon>Bolidophyceae</taxon>
        <taxon>Parmales</taxon>
        <taxon>Triparmaceae</taxon>
        <taxon>Triparma</taxon>
    </lineage>
</organism>
<dbReference type="Gene3D" id="3.30.200.20">
    <property type="entry name" value="Phosphorylase Kinase, domain 1"/>
    <property type="match status" value="1"/>
</dbReference>
<evidence type="ECO:0000256" key="5">
    <source>
        <dbReference type="ARBA" id="ARBA00022801"/>
    </source>
</evidence>
<keyword evidence="5" id="KW-0378">Hydrolase</keyword>
<dbReference type="SMART" id="SM00268">
    <property type="entry name" value="ACTIN"/>
    <property type="match status" value="1"/>
</dbReference>
<dbReference type="SUPFAM" id="SSF53067">
    <property type="entry name" value="Actin-like ATPase domain"/>
    <property type="match status" value="2"/>
</dbReference>
<dbReference type="FunFam" id="3.30.420.40:FF:000058">
    <property type="entry name" value="Putative actin-related protein 5"/>
    <property type="match status" value="1"/>
</dbReference>
<keyword evidence="7" id="KW-0206">Cytoskeleton</keyword>
<feature type="domain" description="Protein kinase" evidence="11">
    <location>
        <begin position="1"/>
        <end position="261"/>
    </location>
</feature>
<evidence type="ECO:0000313" key="12">
    <source>
        <dbReference type="EMBL" id="GMI32840.1"/>
    </source>
</evidence>
<evidence type="ECO:0000256" key="3">
    <source>
        <dbReference type="ARBA" id="ARBA00022490"/>
    </source>
</evidence>
<dbReference type="PANTHER" id="PTHR11937">
    <property type="entry name" value="ACTIN"/>
    <property type="match status" value="1"/>
</dbReference>
<dbReference type="Gene3D" id="1.10.510.10">
    <property type="entry name" value="Transferase(Phosphotransferase) domain 1"/>
    <property type="match status" value="1"/>
</dbReference>
<dbReference type="FunFam" id="3.30.420.40:FF:000218">
    <property type="entry name" value="actin, alpha sarcomeric/skeletal-like"/>
    <property type="match status" value="1"/>
</dbReference>
<dbReference type="InterPro" id="IPR018181">
    <property type="entry name" value="Heat_shock_70_CS"/>
</dbReference>
<dbReference type="PROSITE" id="PS01132">
    <property type="entry name" value="ACTINS_ACT_LIKE"/>
    <property type="match status" value="1"/>
</dbReference>
<dbReference type="InterPro" id="IPR020902">
    <property type="entry name" value="Actin/actin-like_CS"/>
</dbReference>
<proteinExistence type="inferred from homology"/>
<keyword evidence="13" id="KW-1185">Reference proteome</keyword>
<dbReference type="PROSITE" id="PS01036">
    <property type="entry name" value="HSP70_3"/>
    <property type="match status" value="1"/>
</dbReference>
<reference evidence="12" key="1">
    <citation type="submission" date="2022-07" db="EMBL/GenBank/DDBJ databases">
        <title>Genome analysis of Parmales, a sister group of diatoms, reveals the evolutionary specialization of diatoms from phago-mixotrophs to photoautotrophs.</title>
        <authorList>
            <person name="Ban H."/>
            <person name="Sato S."/>
            <person name="Yoshikawa S."/>
            <person name="Kazumasa Y."/>
            <person name="Nakamura Y."/>
            <person name="Ichinomiya M."/>
            <person name="Saitoh K."/>
            <person name="Sato N."/>
            <person name="Blanc-Mathieu R."/>
            <person name="Endo H."/>
            <person name="Kuwata A."/>
            <person name="Ogata H."/>
        </authorList>
    </citation>
    <scope>NUCLEOTIDE SEQUENCE</scope>
</reference>
<dbReference type="FunFam" id="3.30.420.40:FF:000148">
    <property type="entry name" value="Actin, alpha skeletal muscle"/>
    <property type="match status" value="1"/>
</dbReference>
<evidence type="ECO:0000256" key="4">
    <source>
        <dbReference type="ARBA" id="ARBA00022741"/>
    </source>
</evidence>
<evidence type="ECO:0000256" key="10">
    <source>
        <dbReference type="SAM" id="MobiDB-lite"/>
    </source>
</evidence>
<keyword evidence="4" id="KW-0547">Nucleotide-binding</keyword>
<dbReference type="EMBL" id="BRXZ01007715">
    <property type="protein sequence ID" value="GMI32840.1"/>
    <property type="molecule type" value="Genomic_DNA"/>
</dbReference>
<evidence type="ECO:0000256" key="8">
    <source>
        <dbReference type="ARBA" id="ARBA00049360"/>
    </source>
</evidence>
<dbReference type="Proteomes" id="UP001165082">
    <property type="component" value="Unassembled WGS sequence"/>
</dbReference>
<evidence type="ECO:0000259" key="11">
    <source>
        <dbReference type="PROSITE" id="PS50011"/>
    </source>
</evidence>
<dbReference type="InterPro" id="IPR043129">
    <property type="entry name" value="ATPase_NBD"/>
</dbReference>
<dbReference type="InterPro" id="IPR000719">
    <property type="entry name" value="Prot_kinase_dom"/>
</dbReference>
<evidence type="ECO:0000256" key="7">
    <source>
        <dbReference type="ARBA" id="ARBA00023212"/>
    </source>
</evidence>
<keyword evidence="3" id="KW-0963">Cytoplasm</keyword>
<sequence length="836" mass="94223">MQTIELIMEVAEKKKDADDNMAEISNGNAVAIGQNAAALSDNAAKLSETAAAVDSLKIGQEKIAAKTGFREHEKHVAVTVLSEAEIPQGDIKYLESKHFAEGGFGKVWRGQYAGVNVAIKKFDLKNLPEGQRSVIRGDFTKELGIMYKLRHPCIVAVLGACTSVGDELALFGSKKSKKPPFNERCDVYSYGIVIWETLTGRVPFEDYENDEVAVPVVQGERPSPMPEGADEEIVELMKRCWAQKNEDRPSFEEIKEVTKTFGGVVVERQRSGTLERKTKELQEREESFQREQEKRKASNARREKEMEELIKAKYEKEAAEKIAQAVAQAEAKAAEEKAAVQKKEEERRRASNARREKEMEEVKAKYEREAAEKEKKAAAEKERVEKERVKKEKEEAERKTKEERAEKERVEKERVEKERVEKERVEKETVKKEKEDAERKAREEKEEEERKAKIRPPPAPSAESVGLLDPVVVDIGSGMIRAGFAGEDCPRAVFPSIVGHPKQPGTPQESCVGDDAKNKRGGLTLKYPIEHGVVTNWDDMEKIWHHTFYNKLRVAPEEHPVLLTEANLNPKANRERMTKMMFEIFNAPSLYFSTQAVLSLYASGRTTGCVLDSGDGVSHTVPIYEGNILPHAIVRLDLAGRDLTDYMTELLRSKATSLVTTNTRDIFQDVKEIYTYVALDFDLEMKLFAETSEHEKTYELPDGNVITIGSESFRCPEVLFQPSLIGQGKYGVQDMIFQTIMKCDIDMRKDLFANIVLSGGNTMLPGIRERITKELNILAPPTMKIKVVAHPERKYFVWIGGSILASVSTFQHMWISKAEYDESGPTIANGCIIPNV</sequence>
<dbReference type="Gene3D" id="3.30.420.40">
    <property type="match status" value="2"/>
</dbReference>
<dbReference type="SUPFAM" id="SSF56112">
    <property type="entry name" value="Protein kinase-like (PK-like)"/>
    <property type="match status" value="1"/>
</dbReference>
<evidence type="ECO:0000313" key="13">
    <source>
        <dbReference type="Proteomes" id="UP001165082"/>
    </source>
</evidence>
<dbReference type="OrthoDB" id="186715at2759"/>
<comment type="catalytic activity">
    <reaction evidence="8">
        <text>ATP + H2O = ADP + phosphate + H(+)</text>
        <dbReference type="Rhea" id="RHEA:13065"/>
        <dbReference type="ChEBI" id="CHEBI:15377"/>
        <dbReference type="ChEBI" id="CHEBI:15378"/>
        <dbReference type="ChEBI" id="CHEBI:30616"/>
        <dbReference type="ChEBI" id="CHEBI:43474"/>
        <dbReference type="ChEBI" id="CHEBI:456216"/>
    </reaction>
</comment>
<comment type="subcellular location">
    <subcellularLocation>
        <location evidence="1">Cytoplasm</location>
        <location evidence="1">Cytoskeleton</location>
    </subcellularLocation>
</comment>